<dbReference type="PROSITE" id="PS51257">
    <property type="entry name" value="PROKAR_LIPOPROTEIN"/>
    <property type="match status" value="1"/>
</dbReference>
<keyword evidence="1" id="KW-0732">Signal</keyword>
<comment type="caution">
    <text evidence="2">The sequence shown here is derived from an EMBL/GenBank/DDBJ whole genome shotgun (WGS) entry which is preliminary data.</text>
</comment>
<proteinExistence type="predicted"/>
<feature type="chain" id="PRO_5004082517" evidence="1">
    <location>
        <begin position="24"/>
        <end position="158"/>
    </location>
</feature>
<keyword evidence="3" id="KW-1185">Reference proteome</keyword>
<dbReference type="RefSeq" id="WP_009194793.1">
    <property type="nucleotide sequence ID" value="NZ_AODQ01000025.1"/>
</dbReference>
<dbReference type="Proteomes" id="UP000011910">
    <property type="component" value="Unassembled WGS sequence"/>
</dbReference>
<accession>M7NP08</accession>
<reference evidence="2 3" key="1">
    <citation type="journal article" date="2013" name="Genome Announc.">
        <title>Draft Genome Sequence of Cesiribacter andamanensis Strain AMV16T, Isolated from a Soil Sample from a Mud Volcano in the Andaman Islands, India.</title>
        <authorList>
            <person name="Shivaji S."/>
            <person name="Ara S."/>
            <person name="Begum Z."/>
            <person name="Srinivas T.N."/>
            <person name="Singh A."/>
            <person name="Kumar Pinnaka A."/>
        </authorList>
    </citation>
    <scope>NUCLEOTIDE SEQUENCE [LARGE SCALE GENOMIC DNA]</scope>
    <source>
        <strain evidence="2 3">AMV16</strain>
    </source>
</reference>
<evidence type="ECO:0000256" key="1">
    <source>
        <dbReference type="SAM" id="SignalP"/>
    </source>
</evidence>
<evidence type="ECO:0000313" key="2">
    <source>
        <dbReference type="EMBL" id="EMR03460.1"/>
    </source>
</evidence>
<name>M7NP08_9BACT</name>
<feature type="signal peptide" evidence="1">
    <location>
        <begin position="1"/>
        <end position="23"/>
    </location>
</feature>
<protein>
    <submittedName>
        <fullName evidence="2">Uncharacterized protein</fullName>
    </submittedName>
</protein>
<dbReference type="EMBL" id="AODQ01000025">
    <property type="protein sequence ID" value="EMR03460.1"/>
    <property type="molecule type" value="Genomic_DNA"/>
</dbReference>
<evidence type="ECO:0000313" key="3">
    <source>
        <dbReference type="Proteomes" id="UP000011910"/>
    </source>
</evidence>
<dbReference type="AlphaFoldDB" id="M7NP08"/>
<sequence length="158" mass="17079">MTFRCLSCLILPLLLLFGTSCSRDEGPLDVRDELSGTYSYKSGGISGLSSALTLEISKHSVHPDRISLLLSPGDLSFYAEEIIRSQQGIHFRIPPQLVVVSGLPMVLEGKELVELAGMPQQAAYTPANRELSMGLQLALMTPTGPRNPVAGVLVTERK</sequence>
<gene>
    <name evidence="2" type="ORF">ADICEAN_01393</name>
</gene>
<organism evidence="2 3">
    <name type="scientific">Cesiribacter andamanensis AMV16</name>
    <dbReference type="NCBI Taxonomy" id="1279009"/>
    <lineage>
        <taxon>Bacteria</taxon>
        <taxon>Pseudomonadati</taxon>
        <taxon>Bacteroidota</taxon>
        <taxon>Cytophagia</taxon>
        <taxon>Cytophagales</taxon>
        <taxon>Cesiribacteraceae</taxon>
        <taxon>Cesiribacter</taxon>
    </lineage>
</organism>